<comment type="subcellular location">
    <subcellularLocation>
        <location evidence="1">Fimbrium</location>
    </subcellularLocation>
</comment>
<feature type="domain" description="Fimbrial-type adhesion" evidence="6">
    <location>
        <begin position="201"/>
        <end position="346"/>
    </location>
</feature>
<evidence type="ECO:0000256" key="5">
    <source>
        <dbReference type="SAM" id="SignalP"/>
    </source>
</evidence>
<dbReference type="PANTHER" id="PTHR33420:SF12">
    <property type="entry name" value="FIMBRIN-LIKE PROTEIN FIMI-RELATED"/>
    <property type="match status" value="1"/>
</dbReference>
<evidence type="ECO:0000313" key="7">
    <source>
        <dbReference type="EMBL" id="RSE24087.1"/>
    </source>
</evidence>
<evidence type="ECO:0000256" key="4">
    <source>
        <dbReference type="ARBA" id="ARBA00023263"/>
    </source>
</evidence>
<name>A0A3R9G6Y4_9ENTR</name>
<protein>
    <submittedName>
        <fullName evidence="7">Fimbrial protein</fullName>
    </submittedName>
</protein>
<evidence type="ECO:0000256" key="2">
    <source>
        <dbReference type="ARBA" id="ARBA00006671"/>
    </source>
</evidence>
<dbReference type="EMBL" id="RHXB01000011">
    <property type="protein sequence ID" value="RSE24087.1"/>
    <property type="molecule type" value="Genomic_DNA"/>
</dbReference>
<dbReference type="InterPro" id="IPR050263">
    <property type="entry name" value="Bact_Fimbrial_Adh_Pro"/>
</dbReference>
<dbReference type="OrthoDB" id="6479211at2"/>
<accession>A0A3R9G6Y4</accession>
<dbReference type="RefSeq" id="WP_125294206.1">
    <property type="nucleotide sequence ID" value="NZ_JAPTZM010000002.1"/>
</dbReference>
<dbReference type="GO" id="GO:0043709">
    <property type="term" value="P:cell adhesion involved in single-species biofilm formation"/>
    <property type="evidence" value="ECO:0007669"/>
    <property type="project" value="TreeGrafter"/>
</dbReference>
<dbReference type="InterPro" id="IPR036937">
    <property type="entry name" value="Adhesion_dom_fimbrial_sf"/>
</dbReference>
<reference evidence="7 8" key="1">
    <citation type="submission" date="2018-10" db="EMBL/GenBank/DDBJ databases">
        <title>Transmission dynamics of multidrug resistant bacteria on intensive care unit surfaces.</title>
        <authorList>
            <person name="D'Souza A.W."/>
            <person name="Potter R.F."/>
            <person name="Wallace M."/>
            <person name="Shupe A."/>
            <person name="Patel S."/>
            <person name="Sun S."/>
            <person name="Gul D."/>
            <person name="Kwon J.H."/>
            <person name="Andleeb S."/>
            <person name="Burnham C.-A.D."/>
            <person name="Dantas G."/>
        </authorList>
    </citation>
    <scope>NUCLEOTIDE SEQUENCE [LARGE SCALE GENOMIC DNA]</scope>
    <source>
        <strain evidence="7 8">AS_373</strain>
    </source>
</reference>
<gene>
    <name evidence="7" type="ORF">EGT71_15955</name>
</gene>
<comment type="similarity">
    <text evidence="2">Belongs to the fimbrial protein family.</text>
</comment>
<dbReference type="InterPro" id="IPR000259">
    <property type="entry name" value="Adhesion_dom_fimbrial"/>
</dbReference>
<feature type="signal peptide" evidence="5">
    <location>
        <begin position="1"/>
        <end position="23"/>
    </location>
</feature>
<evidence type="ECO:0000256" key="3">
    <source>
        <dbReference type="ARBA" id="ARBA00022729"/>
    </source>
</evidence>
<dbReference type="GO" id="GO:0009289">
    <property type="term" value="C:pilus"/>
    <property type="evidence" value="ECO:0007669"/>
    <property type="project" value="UniProtKB-SubCell"/>
</dbReference>
<evidence type="ECO:0000259" key="6">
    <source>
        <dbReference type="Pfam" id="PF00419"/>
    </source>
</evidence>
<evidence type="ECO:0000313" key="8">
    <source>
        <dbReference type="Proteomes" id="UP000275331"/>
    </source>
</evidence>
<keyword evidence="3 5" id="KW-0732">Signal</keyword>
<dbReference type="Proteomes" id="UP000275331">
    <property type="component" value="Unassembled WGS sequence"/>
</dbReference>
<keyword evidence="4" id="KW-0281">Fimbrium</keyword>
<organism evidence="7 8">
    <name type="scientific">Atlantibacter subterraneus</name>
    <dbReference type="NCBI Taxonomy" id="255519"/>
    <lineage>
        <taxon>Bacteria</taxon>
        <taxon>Pseudomonadati</taxon>
        <taxon>Pseudomonadota</taxon>
        <taxon>Gammaproteobacteria</taxon>
        <taxon>Enterobacterales</taxon>
        <taxon>Enterobacteriaceae</taxon>
        <taxon>Atlantibacter</taxon>
    </lineage>
</organism>
<dbReference type="SUPFAM" id="SSF49401">
    <property type="entry name" value="Bacterial adhesins"/>
    <property type="match status" value="1"/>
</dbReference>
<evidence type="ECO:0000256" key="1">
    <source>
        <dbReference type="ARBA" id="ARBA00004561"/>
    </source>
</evidence>
<dbReference type="PANTHER" id="PTHR33420">
    <property type="entry name" value="FIMBRIAL SUBUNIT ELFA-RELATED"/>
    <property type="match status" value="1"/>
</dbReference>
<dbReference type="AlphaFoldDB" id="A0A3R9G6Y4"/>
<dbReference type="Gene3D" id="2.60.40.3310">
    <property type="match status" value="1"/>
</dbReference>
<feature type="chain" id="PRO_5018653523" evidence="5">
    <location>
        <begin position="24"/>
        <end position="346"/>
    </location>
</feature>
<dbReference type="Pfam" id="PF00419">
    <property type="entry name" value="Fimbrial"/>
    <property type="match status" value="1"/>
</dbReference>
<dbReference type="InterPro" id="IPR008966">
    <property type="entry name" value="Adhesion_dom_sf"/>
</dbReference>
<sequence length="346" mass="36807">MKCSMRILLLGWLLLIASRGAFAAPGAGCTASGSYSIHRIENTSVRSDLPVGMPITGDWLYVQGQVYQNCEYDYEAQRGFNVVSGLKSYISHNSGVTWNGETVFDTNVPGIGYVLEGSTQKGGEDWSAYLGMSAGQTARQLASFSNSVGERMNISDRMRMMLIKTGTVQPGTINSFNAGYFYAGVNETNNWAPEVPVQFMGGQIVLPSCALTTPDISVDLGKHAISEFSGIGSTVADWRNIDIGLNCDSSAIKIYITVDAPGVSGTPGVMSLDSAPGDTGATGVGVQLWLRTNNGSPITFGKETYVDTSANQGAFTVPLEARYYQTAAKMTAGVANATATFTMTYK</sequence>
<proteinExistence type="inferred from homology"/>
<comment type="caution">
    <text evidence="7">The sequence shown here is derived from an EMBL/GenBank/DDBJ whole genome shotgun (WGS) entry which is preliminary data.</text>
</comment>
<dbReference type="Gene3D" id="2.60.40.1090">
    <property type="entry name" value="Fimbrial-type adhesion domain"/>
    <property type="match status" value="1"/>
</dbReference>